<accession>A0A1I5NRK8</accession>
<feature type="region of interest" description="Disordered" evidence="6">
    <location>
        <begin position="516"/>
        <end position="540"/>
    </location>
</feature>
<evidence type="ECO:0000259" key="7">
    <source>
        <dbReference type="PROSITE" id="PS51379"/>
    </source>
</evidence>
<evidence type="ECO:0000313" key="8">
    <source>
        <dbReference type="EMBL" id="SFP24455.1"/>
    </source>
</evidence>
<dbReference type="Pfam" id="PF12800">
    <property type="entry name" value="Fer4_4"/>
    <property type="match status" value="1"/>
</dbReference>
<feature type="domain" description="4Fe-4S ferredoxin-type" evidence="7">
    <location>
        <begin position="332"/>
        <end position="361"/>
    </location>
</feature>
<evidence type="ECO:0000313" key="9">
    <source>
        <dbReference type="Proteomes" id="UP000183769"/>
    </source>
</evidence>
<keyword evidence="5" id="KW-0411">Iron-sulfur</keyword>
<keyword evidence="2" id="KW-0479">Metal-binding</keyword>
<protein>
    <submittedName>
        <fullName evidence="8">4Fe-4S binding domain-containing protein</fullName>
    </submittedName>
</protein>
<sequence length="710" mass="74747">MKVGAFVCDCGAPDAIDAEGVREGVGDDDVEVVASAGHLCGDGLEKAAAVVNEYDLDHVVATAPDAGCQRRIREMAEAQGLHPDATAFVDHREGSGWVHDTPAATEKTARTIDATVAGLREESPSRTVSKEAGDHVVVVGDAAAASALSGRADVTLIANGRDFGDPEHDLDEVDVERGRVREVSGSFGEFELALEARVTEDCIGCMKCVEQGPDEGVTSYPVDIAPDAPDGEYLECCPVDAIEPEGVERTLEADQVVYPGGPTKSRGGQLGYFSHFDGGVAAAVESQLGGITKPQHLDIEMDICASGDSGVEGCTRCTDACPHEAVSRPAVDEVAFDETACMNCGACTSACPTGAVELREPTNERLAREVESLLDIDEGGRVSQFFGGDAGIESPVVAFVCSEQAADALESYGRRAGRGEDAGYQPILPVRVNCTDTVGEAHVLHALAAGADGVAIVGCGDACLHSGPDPKAELVDRMNVATGDLELGARTAFFAPEGDDPAAFAGELDAFVEGLESSPVPTGEHEATGTGRPDSPREPFTTHDWALESVRRIIEETEPDRDVIRGLDTFGRMEVSDACNLTPTCSTLCPTDAIQRTNDGELQFNHADCVNCGVCESGCPEGAITIEPGLEPSRLPENRDGEEWEPVFEGEMLECVRCGTPFTSRGSMESVRDEVGDLVEGVAGDTEHSIFEYCDECRAQVVFQGANNGR</sequence>
<evidence type="ECO:0000256" key="4">
    <source>
        <dbReference type="ARBA" id="ARBA00023004"/>
    </source>
</evidence>
<dbReference type="GO" id="GO:0016491">
    <property type="term" value="F:oxidoreductase activity"/>
    <property type="evidence" value="ECO:0007669"/>
    <property type="project" value="UniProtKB-KW"/>
</dbReference>
<evidence type="ECO:0000256" key="2">
    <source>
        <dbReference type="ARBA" id="ARBA00022723"/>
    </source>
</evidence>
<dbReference type="PROSITE" id="PS00198">
    <property type="entry name" value="4FE4S_FER_1"/>
    <property type="match status" value="2"/>
</dbReference>
<dbReference type="Pfam" id="PF02662">
    <property type="entry name" value="FlpD"/>
    <property type="match status" value="1"/>
</dbReference>
<proteinExistence type="predicted"/>
<dbReference type="PANTHER" id="PTHR43687:SF4">
    <property type="entry name" value="BLR5484 PROTEIN"/>
    <property type="match status" value="1"/>
</dbReference>
<name>A0A1I5NRK8_9EURY</name>
<dbReference type="GO" id="GO:0046872">
    <property type="term" value="F:metal ion binding"/>
    <property type="evidence" value="ECO:0007669"/>
    <property type="project" value="UniProtKB-KW"/>
</dbReference>
<evidence type="ECO:0000256" key="6">
    <source>
        <dbReference type="SAM" id="MobiDB-lite"/>
    </source>
</evidence>
<dbReference type="Gene3D" id="3.30.70.20">
    <property type="match status" value="2"/>
</dbReference>
<dbReference type="Proteomes" id="UP000183769">
    <property type="component" value="Unassembled WGS sequence"/>
</dbReference>
<evidence type="ECO:0000256" key="1">
    <source>
        <dbReference type="ARBA" id="ARBA00022485"/>
    </source>
</evidence>
<dbReference type="OrthoDB" id="23478at2157"/>
<keyword evidence="9" id="KW-1185">Reference proteome</keyword>
<evidence type="ECO:0000256" key="3">
    <source>
        <dbReference type="ARBA" id="ARBA00023002"/>
    </source>
</evidence>
<reference evidence="9" key="1">
    <citation type="submission" date="2016-10" db="EMBL/GenBank/DDBJ databases">
        <authorList>
            <person name="Varghese N."/>
            <person name="Submissions S."/>
        </authorList>
    </citation>
    <scope>NUCLEOTIDE SEQUENCE [LARGE SCALE GENOMIC DNA]</scope>
    <source>
        <strain evidence="9">CGMCC 1.10329</strain>
    </source>
</reference>
<evidence type="ECO:0000256" key="5">
    <source>
        <dbReference type="ARBA" id="ARBA00023014"/>
    </source>
</evidence>
<dbReference type="SUPFAM" id="SSF54862">
    <property type="entry name" value="4Fe-4S ferredoxins"/>
    <property type="match status" value="2"/>
</dbReference>
<dbReference type="GO" id="GO:0051539">
    <property type="term" value="F:4 iron, 4 sulfur cluster binding"/>
    <property type="evidence" value="ECO:0007669"/>
    <property type="project" value="UniProtKB-KW"/>
</dbReference>
<dbReference type="InterPro" id="IPR017900">
    <property type="entry name" value="4Fe4S_Fe_S_CS"/>
</dbReference>
<keyword evidence="3" id="KW-0560">Oxidoreductase</keyword>
<keyword evidence="4" id="KW-0408">Iron</keyword>
<dbReference type="PROSITE" id="PS51379">
    <property type="entry name" value="4FE4S_FER_2"/>
    <property type="match status" value="3"/>
</dbReference>
<dbReference type="InterPro" id="IPR017896">
    <property type="entry name" value="4Fe4S_Fe-S-bd"/>
</dbReference>
<dbReference type="AlphaFoldDB" id="A0A1I5NRK8"/>
<gene>
    <name evidence="8" type="ORF">SAMN05216277_102162</name>
</gene>
<feature type="domain" description="4Fe-4S ferredoxin-type" evidence="7">
    <location>
        <begin position="571"/>
        <end position="599"/>
    </location>
</feature>
<dbReference type="PANTHER" id="PTHR43687">
    <property type="entry name" value="ADENYLYLSULFATE REDUCTASE, BETA SUBUNIT"/>
    <property type="match status" value="1"/>
</dbReference>
<dbReference type="InterPro" id="IPR050572">
    <property type="entry name" value="Fe-S_Ferredoxin"/>
</dbReference>
<dbReference type="InterPro" id="IPR003813">
    <property type="entry name" value="MvhD/FlpD"/>
</dbReference>
<dbReference type="Pfam" id="PF13187">
    <property type="entry name" value="Fer4_9"/>
    <property type="match status" value="1"/>
</dbReference>
<keyword evidence="1" id="KW-0004">4Fe-4S</keyword>
<dbReference type="EMBL" id="FOXI01000002">
    <property type="protein sequence ID" value="SFP24455.1"/>
    <property type="molecule type" value="Genomic_DNA"/>
</dbReference>
<feature type="domain" description="4Fe-4S ferredoxin-type" evidence="7">
    <location>
        <begin position="600"/>
        <end position="629"/>
    </location>
</feature>
<dbReference type="RefSeq" id="WP_074875658.1">
    <property type="nucleotide sequence ID" value="NZ_FOXI01000002.1"/>
</dbReference>
<organism evidence="8 9">
    <name type="scientific">Halolamina pelagica</name>
    <dbReference type="NCBI Taxonomy" id="699431"/>
    <lineage>
        <taxon>Archaea</taxon>
        <taxon>Methanobacteriati</taxon>
        <taxon>Methanobacteriota</taxon>
        <taxon>Stenosarchaea group</taxon>
        <taxon>Halobacteria</taxon>
        <taxon>Halobacteriales</taxon>
        <taxon>Haloferacaceae</taxon>
    </lineage>
</organism>
<dbReference type="Pfam" id="PF00037">
    <property type="entry name" value="Fer4"/>
    <property type="match status" value="1"/>
</dbReference>